<feature type="transmembrane region" description="Helical" evidence="8">
    <location>
        <begin position="49"/>
        <end position="73"/>
    </location>
</feature>
<feature type="transmembrane region" description="Helical" evidence="8">
    <location>
        <begin position="280"/>
        <end position="303"/>
    </location>
</feature>
<dbReference type="SUPFAM" id="SSF81321">
    <property type="entry name" value="Family A G protein-coupled receptor-like"/>
    <property type="match status" value="1"/>
</dbReference>
<dbReference type="InterPro" id="IPR017452">
    <property type="entry name" value="GPCR_Rhodpsn_7TM"/>
</dbReference>
<reference evidence="10" key="1">
    <citation type="submission" date="2021-02" db="EMBL/GenBank/DDBJ databases">
        <authorList>
            <person name="Nowell W R."/>
        </authorList>
    </citation>
    <scope>NUCLEOTIDE SEQUENCE</scope>
</reference>
<dbReference type="OrthoDB" id="10006407at2759"/>
<dbReference type="InterPro" id="IPR000276">
    <property type="entry name" value="GPCR_Rhodpsn"/>
</dbReference>
<dbReference type="PANTHER" id="PTHR24243:SF208">
    <property type="entry name" value="PYROKININ-1 RECEPTOR"/>
    <property type="match status" value="1"/>
</dbReference>
<keyword evidence="4" id="KW-0297">G-protein coupled receptor</keyword>
<keyword evidence="5 8" id="KW-0472">Membrane</keyword>
<keyword evidence="2 8" id="KW-0812">Transmembrane</keyword>
<feature type="transmembrane region" description="Helical" evidence="8">
    <location>
        <begin position="233"/>
        <end position="260"/>
    </location>
</feature>
<evidence type="ECO:0000256" key="3">
    <source>
        <dbReference type="ARBA" id="ARBA00022989"/>
    </source>
</evidence>
<evidence type="ECO:0000256" key="6">
    <source>
        <dbReference type="ARBA" id="ARBA00023170"/>
    </source>
</evidence>
<feature type="transmembrane region" description="Helical" evidence="8">
    <location>
        <begin position="182"/>
        <end position="204"/>
    </location>
</feature>
<evidence type="ECO:0000313" key="12">
    <source>
        <dbReference type="Proteomes" id="UP000663828"/>
    </source>
</evidence>
<evidence type="ECO:0000313" key="13">
    <source>
        <dbReference type="Proteomes" id="UP000663852"/>
    </source>
</evidence>
<feature type="transmembrane region" description="Helical" evidence="8">
    <location>
        <begin position="93"/>
        <end position="112"/>
    </location>
</feature>
<feature type="transmembrane region" description="Helical" evidence="8">
    <location>
        <begin position="12"/>
        <end position="37"/>
    </location>
</feature>
<keyword evidence="7" id="KW-0807">Transducer</keyword>
<dbReference type="Proteomes" id="UP000663852">
    <property type="component" value="Unassembled WGS sequence"/>
</dbReference>
<proteinExistence type="predicted"/>
<evidence type="ECO:0000256" key="7">
    <source>
        <dbReference type="ARBA" id="ARBA00023224"/>
    </source>
</evidence>
<organism evidence="10 13">
    <name type="scientific">Adineta ricciae</name>
    <name type="common">Rotifer</name>
    <dbReference type="NCBI Taxonomy" id="249248"/>
    <lineage>
        <taxon>Eukaryota</taxon>
        <taxon>Metazoa</taxon>
        <taxon>Spiralia</taxon>
        <taxon>Gnathifera</taxon>
        <taxon>Rotifera</taxon>
        <taxon>Eurotatoria</taxon>
        <taxon>Bdelloidea</taxon>
        <taxon>Adinetida</taxon>
        <taxon>Adinetidae</taxon>
        <taxon>Adineta</taxon>
    </lineage>
</organism>
<dbReference type="Pfam" id="PF00001">
    <property type="entry name" value="7tm_1"/>
    <property type="match status" value="1"/>
</dbReference>
<protein>
    <recommendedName>
        <fullName evidence="9">G-protein coupled receptors family 1 profile domain-containing protein</fullName>
    </recommendedName>
</protein>
<gene>
    <name evidence="10" type="ORF">EDS130_LOCUS23817</name>
    <name evidence="11" type="ORF">XAT740_LOCUS22537</name>
</gene>
<evidence type="ECO:0000256" key="5">
    <source>
        <dbReference type="ARBA" id="ARBA00023136"/>
    </source>
</evidence>
<evidence type="ECO:0000256" key="1">
    <source>
        <dbReference type="ARBA" id="ARBA00004141"/>
    </source>
</evidence>
<dbReference type="PANTHER" id="PTHR24243">
    <property type="entry name" value="G-PROTEIN COUPLED RECEPTOR"/>
    <property type="match status" value="1"/>
</dbReference>
<dbReference type="Proteomes" id="UP000663828">
    <property type="component" value="Unassembled WGS sequence"/>
</dbReference>
<dbReference type="PROSITE" id="PS50262">
    <property type="entry name" value="G_PROTEIN_RECEP_F1_2"/>
    <property type="match status" value="1"/>
</dbReference>
<dbReference type="Gene3D" id="1.20.1070.10">
    <property type="entry name" value="Rhodopsin 7-helix transmembrane proteins"/>
    <property type="match status" value="1"/>
</dbReference>
<dbReference type="EMBL" id="CAJNOJ010000132">
    <property type="protein sequence ID" value="CAF1173372.1"/>
    <property type="molecule type" value="Genomic_DNA"/>
</dbReference>
<comment type="subcellular location">
    <subcellularLocation>
        <location evidence="1">Membrane</location>
        <topology evidence="1">Multi-pass membrane protein</topology>
    </subcellularLocation>
</comment>
<evidence type="ECO:0000256" key="8">
    <source>
        <dbReference type="SAM" id="Phobius"/>
    </source>
</evidence>
<evidence type="ECO:0000313" key="10">
    <source>
        <dbReference type="EMBL" id="CAF1173372.1"/>
    </source>
</evidence>
<feature type="transmembrane region" description="Helical" evidence="8">
    <location>
        <begin position="132"/>
        <end position="155"/>
    </location>
</feature>
<keyword evidence="6" id="KW-0675">Receptor</keyword>
<name>A0A814UCH0_ADIRI</name>
<dbReference type="AlphaFoldDB" id="A0A814UCH0"/>
<evidence type="ECO:0000259" key="9">
    <source>
        <dbReference type="PROSITE" id="PS50262"/>
    </source>
</evidence>
<accession>A0A814UCH0</accession>
<dbReference type="EMBL" id="CAJNOR010001664">
    <property type="protein sequence ID" value="CAF1180275.1"/>
    <property type="molecule type" value="Genomic_DNA"/>
</dbReference>
<evidence type="ECO:0000313" key="11">
    <source>
        <dbReference type="EMBL" id="CAF1180275.1"/>
    </source>
</evidence>
<evidence type="ECO:0000256" key="4">
    <source>
        <dbReference type="ARBA" id="ARBA00023040"/>
    </source>
</evidence>
<keyword evidence="12" id="KW-1185">Reference proteome</keyword>
<dbReference type="GO" id="GO:0004930">
    <property type="term" value="F:G protein-coupled receptor activity"/>
    <property type="evidence" value="ECO:0007669"/>
    <property type="project" value="UniProtKB-KW"/>
</dbReference>
<sequence length="332" mass="38662">MIGNNPEILYDIINWITFYASFLTIIIGTLGGLCNLLTFTSKQLRYNPCAFYFLCSTVFDMMYVLFGGTVRIMQDHYTNRLPTESNVFCKCRIYLVVALPTLSTSFLMVASIDRCLSTSNSSEWRQLSKMHIAWRVAIVTFLLALLSTAHILILYELHSKETDHMIYQCLPREGFYTKFMTLYSLSISPFLIYGIMFSCTLITLRRVRTLGYRMKMLCSKRNSRISRVVDHHLITILVVQVGLGMLLTCFRCGFLIYYLWTSNQHRHSSRHAFEVFLDKLTLVVYYLNFAKSFPVNMLTSLLFRRVFCQRIHYLLTSSCRLKISMLKLVSFA</sequence>
<comment type="caution">
    <text evidence="10">The sequence shown here is derived from an EMBL/GenBank/DDBJ whole genome shotgun (WGS) entry which is preliminary data.</text>
</comment>
<feature type="domain" description="G-protein coupled receptors family 1 profile" evidence="9">
    <location>
        <begin position="31"/>
        <end position="238"/>
    </location>
</feature>
<dbReference type="GO" id="GO:0005886">
    <property type="term" value="C:plasma membrane"/>
    <property type="evidence" value="ECO:0007669"/>
    <property type="project" value="TreeGrafter"/>
</dbReference>
<keyword evidence="3 8" id="KW-1133">Transmembrane helix</keyword>
<evidence type="ECO:0000256" key="2">
    <source>
        <dbReference type="ARBA" id="ARBA00022692"/>
    </source>
</evidence>